<evidence type="ECO:0000313" key="3">
    <source>
        <dbReference type="Proteomes" id="UP000189733"/>
    </source>
</evidence>
<evidence type="ECO:0008006" key="4">
    <source>
        <dbReference type="Google" id="ProtNLM"/>
    </source>
</evidence>
<proteinExistence type="predicted"/>
<name>A0A1T4WWK9_9BACT</name>
<protein>
    <recommendedName>
        <fullName evidence="4">Lipoprotein</fullName>
    </recommendedName>
</protein>
<accession>A0A1T4WWK9</accession>
<keyword evidence="3" id="KW-1185">Reference proteome</keyword>
<gene>
    <name evidence="2" type="ORF">SAMN02745702_02749</name>
</gene>
<dbReference type="STRING" id="1121442.SAMN02745702_02749"/>
<dbReference type="EMBL" id="FUYA01000011">
    <property type="protein sequence ID" value="SKA81733.1"/>
    <property type="molecule type" value="Genomic_DNA"/>
</dbReference>
<dbReference type="PROSITE" id="PS51257">
    <property type="entry name" value="PROKAR_LIPOPROTEIN"/>
    <property type="match status" value="1"/>
</dbReference>
<feature type="signal peptide" evidence="1">
    <location>
        <begin position="1"/>
        <end position="20"/>
    </location>
</feature>
<feature type="chain" id="PRO_5012436772" description="Lipoprotein" evidence="1">
    <location>
        <begin position="21"/>
        <end position="342"/>
    </location>
</feature>
<dbReference type="Proteomes" id="UP000189733">
    <property type="component" value="Unassembled WGS sequence"/>
</dbReference>
<dbReference type="RefSeq" id="WP_078686010.1">
    <property type="nucleotide sequence ID" value="NZ_FUYA01000011.1"/>
</dbReference>
<evidence type="ECO:0000313" key="2">
    <source>
        <dbReference type="EMBL" id="SKA81733.1"/>
    </source>
</evidence>
<sequence length="342" mass="37223">MRNHSFVFLCGLLAFLVACSAEPEEKTQANTPSVTVHTTVTIDEEAPNSPPAQEKAVAPDTSQALEYDTLSSSLGLYPQGSARIANFHIQLTKLPKSGGITPTQILHTIRKAALNKEHEISVDRVKIFLTPCKGLIGTGSLGTCAYTPSGKLRGAKCPVWQSAVPEKAIPVTELRAMRLNGFTEKFCVKDPAPDALTIRYDSPETGQALKYDFLKAEAGGTPSATIVEATILLRPDLTNEKIITPAQVGQSIVHAAQAVRKETRGDVIKIFVASSDVFMEKDLLGLGTYVYATKYLGDPCPMWKIEVPNRAIPSKDMDAMLARGVSKEYKKYVYFKSPYSVE</sequence>
<reference evidence="2 3" key="1">
    <citation type="submission" date="2017-02" db="EMBL/GenBank/DDBJ databases">
        <authorList>
            <person name="Peterson S.W."/>
        </authorList>
    </citation>
    <scope>NUCLEOTIDE SEQUENCE [LARGE SCALE GENOMIC DNA]</scope>
    <source>
        <strain evidence="2 3">DSM 18034</strain>
    </source>
</reference>
<organism evidence="2 3">
    <name type="scientific">Desulfobaculum bizertense DSM 18034</name>
    <dbReference type="NCBI Taxonomy" id="1121442"/>
    <lineage>
        <taxon>Bacteria</taxon>
        <taxon>Pseudomonadati</taxon>
        <taxon>Thermodesulfobacteriota</taxon>
        <taxon>Desulfovibrionia</taxon>
        <taxon>Desulfovibrionales</taxon>
        <taxon>Desulfovibrionaceae</taxon>
        <taxon>Desulfobaculum</taxon>
    </lineage>
</organism>
<keyword evidence="1" id="KW-0732">Signal</keyword>
<dbReference type="AlphaFoldDB" id="A0A1T4WWK9"/>
<evidence type="ECO:0000256" key="1">
    <source>
        <dbReference type="SAM" id="SignalP"/>
    </source>
</evidence>